<dbReference type="InterPro" id="IPR011009">
    <property type="entry name" value="Kinase-like_dom_sf"/>
</dbReference>
<evidence type="ECO:0008006" key="3">
    <source>
        <dbReference type="Google" id="ProtNLM"/>
    </source>
</evidence>
<evidence type="ECO:0000313" key="1">
    <source>
        <dbReference type="EMBL" id="KAL3520827.1"/>
    </source>
</evidence>
<dbReference type="Gene3D" id="3.30.200.20">
    <property type="entry name" value="Phosphorylase Kinase, domain 1"/>
    <property type="match status" value="1"/>
</dbReference>
<dbReference type="Gene3D" id="1.10.510.10">
    <property type="entry name" value="Transferase(Phosphotransferase) domain 1"/>
    <property type="match status" value="1"/>
</dbReference>
<proteinExistence type="predicted"/>
<keyword evidence="2" id="KW-1185">Reference proteome</keyword>
<dbReference type="SUPFAM" id="SSF56112">
    <property type="entry name" value="Protein kinase-like (PK-like)"/>
    <property type="match status" value="1"/>
</dbReference>
<dbReference type="AlphaFoldDB" id="A0ABD2ZN10"/>
<dbReference type="Proteomes" id="UP001630127">
    <property type="component" value="Unassembled WGS sequence"/>
</dbReference>
<gene>
    <name evidence="1" type="ORF">ACH5RR_018976</name>
</gene>
<dbReference type="EMBL" id="JBJUIK010000008">
    <property type="protein sequence ID" value="KAL3520827.1"/>
    <property type="molecule type" value="Genomic_DNA"/>
</dbReference>
<reference evidence="1 2" key="1">
    <citation type="submission" date="2024-11" db="EMBL/GenBank/DDBJ databases">
        <title>A near-complete genome assembly of Cinchona calisaya.</title>
        <authorList>
            <person name="Lian D.C."/>
            <person name="Zhao X.W."/>
            <person name="Wei L."/>
        </authorList>
    </citation>
    <scope>NUCLEOTIDE SEQUENCE [LARGE SCALE GENOMIC DNA]</scope>
    <source>
        <tissue evidence="1">Nenye</tissue>
    </source>
</reference>
<protein>
    <recommendedName>
        <fullName evidence="3">Protein kinase domain-containing protein</fullName>
    </recommendedName>
</protein>
<sequence length="240" mass="27342">MKACRGFIQHLNMSVTIYNIDVEKHGKAVTEICRKIKRLSQLRHPNLQSLIGYCHNEPENQMFIVYDHIGFDTLHSHLYGNRNATTPMITKAFGLPTAKPEESDASSLGLVLLEVLCSRRTDLFDCGGTIIRSLKRSIERKIFHLMIDSTLKGEIAATCLSEFLNILFSCLLVKENERPSLGDVVKKLKFSLELQEKAEEKKQDINGKGSDIGFRLEDIYEEIHYLASADLEAMYGWKYL</sequence>
<dbReference type="PANTHER" id="PTHR27003:SF460">
    <property type="entry name" value="RECEPTOR-LIKE PROTEIN KINASE FERONIA"/>
    <property type="match status" value="1"/>
</dbReference>
<organism evidence="1 2">
    <name type="scientific">Cinchona calisaya</name>
    <dbReference type="NCBI Taxonomy" id="153742"/>
    <lineage>
        <taxon>Eukaryota</taxon>
        <taxon>Viridiplantae</taxon>
        <taxon>Streptophyta</taxon>
        <taxon>Embryophyta</taxon>
        <taxon>Tracheophyta</taxon>
        <taxon>Spermatophyta</taxon>
        <taxon>Magnoliopsida</taxon>
        <taxon>eudicotyledons</taxon>
        <taxon>Gunneridae</taxon>
        <taxon>Pentapetalae</taxon>
        <taxon>asterids</taxon>
        <taxon>lamiids</taxon>
        <taxon>Gentianales</taxon>
        <taxon>Rubiaceae</taxon>
        <taxon>Cinchonoideae</taxon>
        <taxon>Cinchoneae</taxon>
        <taxon>Cinchona</taxon>
    </lineage>
</organism>
<dbReference type="PANTHER" id="PTHR27003">
    <property type="entry name" value="OS07G0166700 PROTEIN"/>
    <property type="match status" value="1"/>
</dbReference>
<name>A0ABD2ZN10_9GENT</name>
<accession>A0ABD2ZN10</accession>
<comment type="caution">
    <text evidence="1">The sequence shown here is derived from an EMBL/GenBank/DDBJ whole genome shotgun (WGS) entry which is preliminary data.</text>
</comment>
<dbReference type="InterPro" id="IPR045272">
    <property type="entry name" value="ANXUR1/2-like"/>
</dbReference>
<evidence type="ECO:0000313" key="2">
    <source>
        <dbReference type="Proteomes" id="UP001630127"/>
    </source>
</evidence>